<evidence type="ECO:0000256" key="6">
    <source>
        <dbReference type="ARBA" id="ARBA00014931"/>
    </source>
</evidence>
<dbReference type="EC" id="1.14.15.7" evidence="5"/>
<dbReference type="GO" id="GO:0051537">
    <property type="term" value="F:2 iron, 2 sulfur cluster binding"/>
    <property type="evidence" value="ECO:0007669"/>
    <property type="project" value="UniProtKB-KW"/>
</dbReference>
<reference evidence="15 16" key="1">
    <citation type="journal article" date="2020" name="Phytopathology">
        <title>Genome Sequence Resources of Colletotrichum truncatum, C. plurivorum, C. musicola, and C. sojae: Four Species Pathogenic to Soybean (Glycine max).</title>
        <authorList>
            <person name="Rogerio F."/>
            <person name="Boufleur T.R."/>
            <person name="Ciampi-Guillardi M."/>
            <person name="Sukno S.A."/>
            <person name="Thon M.R."/>
            <person name="Massola Junior N.S."/>
            <person name="Baroncelli R."/>
        </authorList>
    </citation>
    <scope>NUCLEOTIDE SEQUENCE [LARGE SCALE GENOMIC DNA]</scope>
    <source>
        <strain evidence="15 16">LFN0009</strain>
    </source>
</reference>
<comment type="catalytic activity">
    <reaction evidence="13">
        <text>choline + 2 reduced [2Fe-2S]-[ferredoxin] + O2 + 2 H(+) = betaine aldehyde hydrate + 2 oxidized [2Fe-2S]-[ferredoxin] + H2O</text>
        <dbReference type="Rhea" id="RHEA:17769"/>
        <dbReference type="Rhea" id="RHEA-COMP:10000"/>
        <dbReference type="Rhea" id="RHEA-COMP:10001"/>
        <dbReference type="ChEBI" id="CHEBI:15354"/>
        <dbReference type="ChEBI" id="CHEBI:15377"/>
        <dbReference type="ChEBI" id="CHEBI:15378"/>
        <dbReference type="ChEBI" id="CHEBI:15379"/>
        <dbReference type="ChEBI" id="CHEBI:15870"/>
        <dbReference type="ChEBI" id="CHEBI:33737"/>
        <dbReference type="ChEBI" id="CHEBI:33738"/>
        <dbReference type="EC" id="1.14.15.7"/>
    </reaction>
</comment>
<evidence type="ECO:0000256" key="7">
    <source>
        <dbReference type="ARBA" id="ARBA00022714"/>
    </source>
</evidence>
<protein>
    <recommendedName>
        <fullName evidence="6">Choline monooxygenase, chloroplastic</fullName>
        <ecNumber evidence="5">1.14.15.7</ecNumber>
    </recommendedName>
</protein>
<dbReference type="CDD" id="cd00680">
    <property type="entry name" value="RHO_alpha_C"/>
    <property type="match status" value="1"/>
</dbReference>
<evidence type="ECO:0000259" key="14">
    <source>
        <dbReference type="PROSITE" id="PS51296"/>
    </source>
</evidence>
<dbReference type="Proteomes" id="UP000652219">
    <property type="component" value="Unassembled WGS sequence"/>
</dbReference>
<dbReference type="SUPFAM" id="SSF50022">
    <property type="entry name" value="ISP domain"/>
    <property type="match status" value="1"/>
</dbReference>
<evidence type="ECO:0000313" key="15">
    <source>
        <dbReference type="EMBL" id="KAF6806781.1"/>
    </source>
</evidence>
<comment type="function">
    <text evidence="2">Catalyzes the first step of the osmoprotectant glycine betaine synthesis.</text>
</comment>
<evidence type="ECO:0000256" key="13">
    <source>
        <dbReference type="ARBA" id="ARBA00049097"/>
    </source>
</evidence>
<evidence type="ECO:0000256" key="1">
    <source>
        <dbReference type="ARBA" id="ARBA00001962"/>
    </source>
</evidence>
<feature type="domain" description="Rieske" evidence="14">
    <location>
        <begin position="50"/>
        <end position="137"/>
    </location>
</feature>
<dbReference type="PANTHER" id="PTHR43756">
    <property type="entry name" value="CHOLINE MONOOXYGENASE, CHLOROPLASTIC"/>
    <property type="match status" value="1"/>
</dbReference>
<keyword evidence="9" id="KW-0560">Oxidoreductase</keyword>
<keyword evidence="15" id="KW-0223">Dioxygenase</keyword>
<evidence type="ECO:0000256" key="9">
    <source>
        <dbReference type="ARBA" id="ARBA00023002"/>
    </source>
</evidence>
<dbReference type="GO" id="GO:0051213">
    <property type="term" value="F:dioxygenase activity"/>
    <property type="evidence" value="ECO:0007669"/>
    <property type="project" value="UniProtKB-KW"/>
</dbReference>
<dbReference type="SUPFAM" id="SSF55961">
    <property type="entry name" value="Bet v1-like"/>
    <property type="match status" value="1"/>
</dbReference>
<dbReference type="EMBL" id="WIGN01000151">
    <property type="protein sequence ID" value="KAF6806781.1"/>
    <property type="molecule type" value="Genomic_DNA"/>
</dbReference>
<dbReference type="InterPro" id="IPR015881">
    <property type="entry name" value="ARHD_Rieske_2Fe_2S"/>
</dbReference>
<comment type="cofactor">
    <cofactor evidence="1">
        <name>Fe cation</name>
        <dbReference type="ChEBI" id="CHEBI:24875"/>
    </cofactor>
</comment>
<keyword evidence="16" id="KW-1185">Reference proteome</keyword>
<keyword evidence="7" id="KW-0001">2Fe-2S</keyword>
<dbReference type="Gene3D" id="2.102.10.10">
    <property type="entry name" value="Rieske [2Fe-2S] iron-sulphur domain"/>
    <property type="match status" value="1"/>
</dbReference>
<evidence type="ECO:0000256" key="5">
    <source>
        <dbReference type="ARBA" id="ARBA00012763"/>
    </source>
</evidence>
<keyword evidence="10" id="KW-0408">Iron</keyword>
<keyword evidence="8" id="KW-0479">Metal-binding</keyword>
<dbReference type="GO" id="GO:0019285">
    <property type="term" value="P:glycine betaine biosynthetic process from choline"/>
    <property type="evidence" value="ECO:0007669"/>
    <property type="project" value="UniProtKB-UniPathway"/>
</dbReference>
<dbReference type="InterPro" id="IPR001663">
    <property type="entry name" value="Rng_hydr_dOase-A"/>
</dbReference>
<comment type="similarity">
    <text evidence="4">Belongs to the choline monooxygenase family.</text>
</comment>
<accession>A0A8H6J698</accession>
<organism evidence="15 16">
    <name type="scientific">Colletotrichum sojae</name>
    <dbReference type="NCBI Taxonomy" id="2175907"/>
    <lineage>
        <taxon>Eukaryota</taxon>
        <taxon>Fungi</taxon>
        <taxon>Dikarya</taxon>
        <taxon>Ascomycota</taxon>
        <taxon>Pezizomycotina</taxon>
        <taxon>Sordariomycetes</taxon>
        <taxon>Hypocreomycetidae</taxon>
        <taxon>Glomerellales</taxon>
        <taxon>Glomerellaceae</taxon>
        <taxon>Colletotrichum</taxon>
        <taxon>Colletotrichum orchidearum species complex</taxon>
    </lineage>
</organism>
<dbReference type="CDD" id="cd03469">
    <property type="entry name" value="Rieske_RO_Alpha_N"/>
    <property type="match status" value="1"/>
</dbReference>
<dbReference type="UniPathway" id="UPA00529">
    <property type="reaction ID" value="UER00430"/>
</dbReference>
<dbReference type="PROSITE" id="PS00570">
    <property type="entry name" value="RING_HYDROXYL_ALPHA"/>
    <property type="match status" value="1"/>
</dbReference>
<dbReference type="PROSITE" id="PS51296">
    <property type="entry name" value="RIESKE"/>
    <property type="match status" value="1"/>
</dbReference>
<dbReference type="AlphaFoldDB" id="A0A8H6J698"/>
<dbReference type="InterPro" id="IPR017941">
    <property type="entry name" value="Rieske_2Fe-2S"/>
</dbReference>
<evidence type="ECO:0000313" key="16">
    <source>
        <dbReference type="Proteomes" id="UP000652219"/>
    </source>
</evidence>
<dbReference type="GO" id="GO:0019133">
    <property type="term" value="F:choline monooxygenase activity"/>
    <property type="evidence" value="ECO:0007669"/>
    <property type="project" value="UniProtKB-EC"/>
</dbReference>
<evidence type="ECO:0000256" key="10">
    <source>
        <dbReference type="ARBA" id="ARBA00023004"/>
    </source>
</evidence>
<keyword evidence="11" id="KW-0411">Iron-sulfur</keyword>
<comment type="pathway">
    <text evidence="3">Amine and polyamine biosynthesis; betaine biosynthesis via choline pathway; betaine aldehyde from choline (monooxygenase route): step 1/1.</text>
</comment>
<dbReference type="InterPro" id="IPR036922">
    <property type="entry name" value="Rieske_2Fe-2S_sf"/>
</dbReference>
<dbReference type="PANTHER" id="PTHR43756:SF5">
    <property type="entry name" value="CHOLINE MONOOXYGENASE, CHLOROPLASTIC"/>
    <property type="match status" value="1"/>
</dbReference>
<gene>
    <name evidence="15" type="ORF">CSOJ01_08596</name>
</gene>
<comment type="caution">
    <text evidence="15">The sequence shown here is derived from an EMBL/GenBank/DDBJ whole genome shotgun (WGS) entry which is preliminary data.</text>
</comment>
<sequence>MSFLKSYIGLGATPAPVKDEKAAVRALPANWYTSQEMYELERRAIFSRKWLLTTHKARVPNPGDWIKYDVAGYQFIIVQDRKGKINAFHNICRHRAFPVVTGDGGNSFMFSCKYHGWSYGLSGNLAKAPGYQDLEGFDKSKNGLFPIHVHLDRNGFVWVNLDASETPEVAWDDDFLGIDGQDRFQHYNFEDYVFDHTWEMEGEYNWKILADNYNECYHCKMAHPDIPTIADLNSYYVHTKDAYIQHFGQPTAEQIEKGFRVAATYFWPNASMNVSPHFFFIQRFVPSGPKKSVMKYEVYRNKSSSDEDFNVISDMYKRIMSEDKYLCDNAQRNLNAGVFVNGELHPEMEKGPLFFQSKVREIVTEHFAKEQLAGEEIWPAQQKVPKTAAASQSDANFCSAVDCCRNKSRPDEKKSLCLDEAIAF</sequence>
<dbReference type="Pfam" id="PF00848">
    <property type="entry name" value="Ring_hydroxyl_A"/>
    <property type="match status" value="2"/>
</dbReference>
<proteinExistence type="inferred from homology"/>
<evidence type="ECO:0000256" key="4">
    <source>
        <dbReference type="ARBA" id="ARBA00010848"/>
    </source>
</evidence>
<evidence type="ECO:0000256" key="8">
    <source>
        <dbReference type="ARBA" id="ARBA00022723"/>
    </source>
</evidence>
<dbReference type="Pfam" id="PF00355">
    <property type="entry name" value="Rieske"/>
    <property type="match status" value="1"/>
</dbReference>
<dbReference type="PRINTS" id="PR00090">
    <property type="entry name" value="RNGDIOXGNASE"/>
</dbReference>
<dbReference type="Gene3D" id="3.90.380.10">
    <property type="entry name" value="Naphthalene 1,2-dioxygenase Alpha Subunit, Chain A, domain 1"/>
    <property type="match status" value="1"/>
</dbReference>
<dbReference type="GO" id="GO:0005506">
    <property type="term" value="F:iron ion binding"/>
    <property type="evidence" value="ECO:0007669"/>
    <property type="project" value="InterPro"/>
</dbReference>
<name>A0A8H6J698_9PEZI</name>
<evidence type="ECO:0000256" key="2">
    <source>
        <dbReference type="ARBA" id="ARBA00002149"/>
    </source>
</evidence>
<evidence type="ECO:0000256" key="11">
    <source>
        <dbReference type="ARBA" id="ARBA00023014"/>
    </source>
</evidence>
<keyword evidence="12" id="KW-0520">NAD</keyword>
<evidence type="ECO:0000256" key="12">
    <source>
        <dbReference type="ARBA" id="ARBA00023027"/>
    </source>
</evidence>
<evidence type="ECO:0000256" key="3">
    <source>
        <dbReference type="ARBA" id="ARBA00004866"/>
    </source>
</evidence>
<dbReference type="InterPro" id="IPR015879">
    <property type="entry name" value="Ring_hydroxy_dOase_asu_C_dom"/>
</dbReference>